<reference evidence="1" key="1">
    <citation type="submission" date="2021-05" db="EMBL/GenBank/DDBJ databases">
        <authorList>
            <person name="Scholz U."/>
            <person name="Mascher M."/>
            <person name="Fiebig A."/>
        </authorList>
    </citation>
    <scope>NUCLEOTIDE SEQUENCE [LARGE SCALE GENOMIC DNA]</scope>
</reference>
<keyword evidence="2" id="KW-1185">Reference proteome</keyword>
<organism evidence="1 2">
    <name type="scientific">Avena sativa</name>
    <name type="common">Oat</name>
    <dbReference type="NCBI Taxonomy" id="4498"/>
    <lineage>
        <taxon>Eukaryota</taxon>
        <taxon>Viridiplantae</taxon>
        <taxon>Streptophyta</taxon>
        <taxon>Embryophyta</taxon>
        <taxon>Tracheophyta</taxon>
        <taxon>Spermatophyta</taxon>
        <taxon>Magnoliopsida</taxon>
        <taxon>Liliopsida</taxon>
        <taxon>Poales</taxon>
        <taxon>Poaceae</taxon>
        <taxon>BOP clade</taxon>
        <taxon>Pooideae</taxon>
        <taxon>Poodae</taxon>
        <taxon>Poeae</taxon>
        <taxon>Poeae Chloroplast Group 1 (Aveneae type)</taxon>
        <taxon>Aveninae</taxon>
        <taxon>Avena</taxon>
    </lineage>
</organism>
<dbReference type="EnsemblPlants" id="AVESA.00010b.r2.6CG1145040.1">
    <property type="protein sequence ID" value="AVESA.00010b.r2.6CG1145040.1.CDS"/>
    <property type="gene ID" value="AVESA.00010b.r2.6CG1145040"/>
</dbReference>
<reference evidence="1" key="2">
    <citation type="submission" date="2025-09" db="UniProtKB">
        <authorList>
            <consortium name="EnsemblPlants"/>
        </authorList>
    </citation>
    <scope>IDENTIFICATION</scope>
</reference>
<proteinExistence type="predicted"/>
<dbReference type="Proteomes" id="UP001732700">
    <property type="component" value="Chromosome 6C"/>
</dbReference>
<sequence>MAVSAEVVRKARLLLLINLVQYVFLAVAGAVLIDDAISSSGYEISEDGRCGFVRYKELTAASGFADFFVTIAGVVGAAAVLPGLHHLRAWSQGKGNLPAAAYSGFMALLLTLLALGFAIKEAILGASVHEYKLGSTEIFPAGKIDERHIRYGYPKV</sequence>
<evidence type="ECO:0000313" key="1">
    <source>
        <dbReference type="EnsemblPlants" id="AVESA.00010b.r2.6CG1145040.1.CDS"/>
    </source>
</evidence>
<name>A0ACD5ZCM1_AVESA</name>
<protein>
    <submittedName>
        <fullName evidence="1">Uncharacterized protein</fullName>
    </submittedName>
</protein>
<evidence type="ECO:0000313" key="2">
    <source>
        <dbReference type="Proteomes" id="UP001732700"/>
    </source>
</evidence>
<accession>A0ACD5ZCM1</accession>